<feature type="region of interest" description="Disordered" evidence="1">
    <location>
        <begin position="319"/>
        <end position="347"/>
    </location>
</feature>
<feature type="compositionally biased region" description="Low complexity" evidence="1">
    <location>
        <begin position="44"/>
        <end position="58"/>
    </location>
</feature>
<feature type="compositionally biased region" description="Low complexity" evidence="1">
    <location>
        <begin position="481"/>
        <end position="494"/>
    </location>
</feature>
<keyword evidence="3" id="KW-0966">Cell projection</keyword>
<feature type="region of interest" description="Disordered" evidence="1">
    <location>
        <begin position="477"/>
        <end position="548"/>
    </location>
</feature>
<evidence type="ECO:0000313" key="3">
    <source>
        <dbReference type="EMBL" id="BBD98914.1"/>
    </source>
</evidence>
<organism evidence="3 4">
    <name type="scientific">Sphingobium amiense</name>
    <dbReference type="NCBI Taxonomy" id="135719"/>
    <lineage>
        <taxon>Bacteria</taxon>
        <taxon>Pseudomonadati</taxon>
        <taxon>Pseudomonadota</taxon>
        <taxon>Alphaproteobacteria</taxon>
        <taxon>Sphingomonadales</taxon>
        <taxon>Sphingomonadaceae</taxon>
        <taxon>Sphingobium</taxon>
    </lineage>
</organism>
<dbReference type="EMBL" id="AP018664">
    <property type="protein sequence ID" value="BBD98914.1"/>
    <property type="molecule type" value="Genomic_DNA"/>
</dbReference>
<sequence>MNMLTSLKALLLPGIAPASAKTGDAAVGEGVDFAAMMQDAAAPLSPASPSTATIPAAPMRNPDPALEDGMALPEEIAAEPADQMAMPLIQPAPPPALSTPRLDSPPDDEAPLTKQANAPLPSVSAHTKTAPAIHGGSHPLEDEAAIPAPDDGADDLPGEETSTGPDLLSATQPTLSAPSIVVAPVPASTDAAVTQQVEQSQPASIPAAPAIAAPPQRQEAAEGPQAALTPSPAMQFDASAAESPSPPVAAAQLAASGSKLPALTAVPDVAVPSSDGPEIPTRAAAPASAKAVDAPATPRRSMSEVMSLLQLARDQLHSRDTAAPAPVVGGKADTPPDRSGATPDPAAPPVIAAPSAMPQPVVQGGNALPTVNLSAALGAQFVDMGVSGQWIDGLARDIARFSVDGAQGRFQIDAGQLGPVQVDIRQSQDGAAVSLTVVSEGAEQVLRQESDRLRTDTSLSAVRITDVKIERGHVVTEAARSDSGNSAASQQQGQHPAWGQSSTQSHMQGRGQGRENFATGAKAQGEAAVLKSEQAGGNAADLPRARYA</sequence>
<dbReference type="InterPro" id="IPR038610">
    <property type="entry name" value="FliK-like_C_sf"/>
</dbReference>
<evidence type="ECO:0000256" key="2">
    <source>
        <dbReference type="SAM" id="SignalP"/>
    </source>
</evidence>
<accession>A0A494W2R2</accession>
<dbReference type="Gene3D" id="3.30.750.140">
    <property type="match status" value="1"/>
</dbReference>
<keyword evidence="3" id="KW-0969">Cilium</keyword>
<name>A0A494W2R2_9SPHN</name>
<evidence type="ECO:0000256" key="1">
    <source>
        <dbReference type="SAM" id="MobiDB-lite"/>
    </source>
</evidence>
<feature type="compositionally biased region" description="Low complexity" evidence="1">
    <location>
        <begin position="283"/>
        <end position="298"/>
    </location>
</feature>
<keyword evidence="4" id="KW-1185">Reference proteome</keyword>
<dbReference type="KEGG" id="sami:SAMIE_1024150"/>
<feature type="region of interest" description="Disordered" evidence="1">
    <location>
        <begin position="44"/>
        <end position="175"/>
    </location>
</feature>
<feature type="compositionally biased region" description="Low complexity" evidence="1">
    <location>
        <begin position="199"/>
        <end position="227"/>
    </location>
</feature>
<protein>
    <submittedName>
        <fullName evidence="3">Flagellar hook-length control protein FliK</fullName>
    </submittedName>
</protein>
<evidence type="ECO:0000313" key="4">
    <source>
        <dbReference type="Proteomes" id="UP000279959"/>
    </source>
</evidence>
<feature type="region of interest" description="Disordered" evidence="1">
    <location>
        <begin position="188"/>
        <end position="253"/>
    </location>
</feature>
<keyword evidence="2" id="KW-0732">Signal</keyword>
<gene>
    <name evidence="3" type="ORF">SAMIE_1024150</name>
</gene>
<feature type="chain" id="PRO_5019781090" evidence="2">
    <location>
        <begin position="21"/>
        <end position="548"/>
    </location>
</feature>
<feature type="signal peptide" evidence="2">
    <location>
        <begin position="1"/>
        <end position="20"/>
    </location>
</feature>
<reference evidence="3 4" key="1">
    <citation type="submission" date="2018-05" db="EMBL/GenBank/DDBJ databases">
        <title>Complete Genome Sequence of the Nonylphenol-Degrading Bacterium Sphingobium amiense DSM 16289T.</title>
        <authorList>
            <person name="Ootsuka M."/>
            <person name="Nishizawa T."/>
            <person name="Ohta H."/>
        </authorList>
    </citation>
    <scope>NUCLEOTIDE SEQUENCE [LARGE SCALE GENOMIC DNA]</scope>
    <source>
        <strain evidence="3 4">DSM 16289</strain>
    </source>
</reference>
<feature type="compositionally biased region" description="Polar residues" evidence="1">
    <location>
        <begin position="161"/>
        <end position="175"/>
    </location>
</feature>
<keyword evidence="3" id="KW-0282">Flagellum</keyword>
<feature type="region of interest" description="Disordered" evidence="1">
    <location>
        <begin position="271"/>
        <end position="301"/>
    </location>
</feature>
<dbReference type="Proteomes" id="UP000279959">
    <property type="component" value="Chromosome"/>
</dbReference>
<dbReference type="AlphaFoldDB" id="A0A494W2R2"/>
<feature type="compositionally biased region" description="Low complexity" evidence="1">
    <location>
        <begin position="238"/>
        <end position="251"/>
    </location>
</feature>
<proteinExistence type="predicted"/>